<dbReference type="GO" id="GO:0008270">
    <property type="term" value="F:zinc ion binding"/>
    <property type="evidence" value="ECO:0007669"/>
    <property type="project" value="UniProtKB-KW"/>
</dbReference>
<dbReference type="Pfam" id="PF13923">
    <property type="entry name" value="zf-C3HC4_2"/>
    <property type="match status" value="1"/>
</dbReference>
<dbReference type="SUPFAM" id="SSF57850">
    <property type="entry name" value="RING/U-box"/>
    <property type="match status" value="1"/>
</dbReference>
<proteinExistence type="predicted"/>
<evidence type="ECO:0000256" key="1">
    <source>
        <dbReference type="PROSITE-ProRule" id="PRU00175"/>
    </source>
</evidence>
<name>A0AAD6T8G7_9AGAR</name>
<dbReference type="PROSITE" id="PS50089">
    <property type="entry name" value="ZF_RING_2"/>
    <property type="match status" value="1"/>
</dbReference>
<keyword evidence="4" id="KW-1185">Reference proteome</keyword>
<dbReference type="InterPro" id="IPR001841">
    <property type="entry name" value="Znf_RING"/>
</dbReference>
<evidence type="ECO:0000313" key="4">
    <source>
        <dbReference type="Proteomes" id="UP001218188"/>
    </source>
</evidence>
<organism evidence="3 4">
    <name type="scientific">Mycena alexandri</name>
    <dbReference type="NCBI Taxonomy" id="1745969"/>
    <lineage>
        <taxon>Eukaryota</taxon>
        <taxon>Fungi</taxon>
        <taxon>Dikarya</taxon>
        <taxon>Basidiomycota</taxon>
        <taxon>Agaricomycotina</taxon>
        <taxon>Agaricomycetes</taxon>
        <taxon>Agaricomycetidae</taxon>
        <taxon>Agaricales</taxon>
        <taxon>Marasmiineae</taxon>
        <taxon>Mycenaceae</taxon>
        <taxon>Mycena</taxon>
    </lineage>
</organism>
<accession>A0AAD6T8G7</accession>
<evidence type="ECO:0000313" key="3">
    <source>
        <dbReference type="EMBL" id="KAJ7041761.1"/>
    </source>
</evidence>
<gene>
    <name evidence="3" type="ORF">C8F04DRAFT_1176852</name>
</gene>
<keyword evidence="1" id="KW-0863">Zinc-finger</keyword>
<keyword evidence="1" id="KW-0862">Zinc</keyword>
<protein>
    <recommendedName>
        <fullName evidence="2">RING-type domain-containing protein</fullName>
    </recommendedName>
</protein>
<keyword evidence="1" id="KW-0479">Metal-binding</keyword>
<comment type="caution">
    <text evidence="3">The sequence shown here is derived from an EMBL/GenBank/DDBJ whole genome shotgun (WGS) entry which is preliminary data.</text>
</comment>
<sequence>MSLQPRPPQVGQENRLAPLVLESPVRERLRIRRHPYPRTRPLGRTEFDAVRARNRSAPSEEAWNRWRARAALDLHTGRHSSPGPLNAAHLGHHNATHLGHQVATEPGNGLRVTRHEPLKREDLWAGGVGPGDRAVKKPHEQCSICSRVKSHPVSYMCGHSHCYVCIRLRLETRWDCPVCRTTMYCAPWHAAEEAAETGKMR</sequence>
<dbReference type="EMBL" id="JARJCM010000015">
    <property type="protein sequence ID" value="KAJ7041761.1"/>
    <property type="molecule type" value="Genomic_DNA"/>
</dbReference>
<reference evidence="3" key="1">
    <citation type="submission" date="2023-03" db="EMBL/GenBank/DDBJ databases">
        <title>Massive genome expansion in bonnet fungi (Mycena s.s.) driven by repeated elements and novel gene families across ecological guilds.</title>
        <authorList>
            <consortium name="Lawrence Berkeley National Laboratory"/>
            <person name="Harder C.B."/>
            <person name="Miyauchi S."/>
            <person name="Viragh M."/>
            <person name="Kuo A."/>
            <person name="Thoen E."/>
            <person name="Andreopoulos B."/>
            <person name="Lu D."/>
            <person name="Skrede I."/>
            <person name="Drula E."/>
            <person name="Henrissat B."/>
            <person name="Morin E."/>
            <person name="Kohler A."/>
            <person name="Barry K."/>
            <person name="LaButti K."/>
            <person name="Morin E."/>
            <person name="Salamov A."/>
            <person name="Lipzen A."/>
            <person name="Mereny Z."/>
            <person name="Hegedus B."/>
            <person name="Baldrian P."/>
            <person name="Stursova M."/>
            <person name="Weitz H."/>
            <person name="Taylor A."/>
            <person name="Grigoriev I.V."/>
            <person name="Nagy L.G."/>
            <person name="Martin F."/>
            <person name="Kauserud H."/>
        </authorList>
    </citation>
    <scope>NUCLEOTIDE SEQUENCE</scope>
    <source>
        <strain evidence="3">CBHHK200</strain>
    </source>
</reference>
<dbReference type="SMART" id="SM00184">
    <property type="entry name" value="RING"/>
    <property type="match status" value="1"/>
</dbReference>
<dbReference type="AlphaFoldDB" id="A0AAD6T8G7"/>
<dbReference type="Gene3D" id="3.30.40.10">
    <property type="entry name" value="Zinc/RING finger domain, C3HC4 (zinc finger)"/>
    <property type="match status" value="1"/>
</dbReference>
<dbReference type="Proteomes" id="UP001218188">
    <property type="component" value="Unassembled WGS sequence"/>
</dbReference>
<evidence type="ECO:0000259" key="2">
    <source>
        <dbReference type="PROSITE" id="PS50089"/>
    </source>
</evidence>
<dbReference type="InterPro" id="IPR013083">
    <property type="entry name" value="Znf_RING/FYVE/PHD"/>
</dbReference>
<feature type="domain" description="RING-type" evidence="2">
    <location>
        <begin position="142"/>
        <end position="180"/>
    </location>
</feature>